<protein>
    <submittedName>
        <fullName evidence="3">Mycothiol maleylpyruvate isomerase</fullName>
    </submittedName>
</protein>
<dbReference type="RefSeq" id="WP_100201284.1">
    <property type="nucleotide sequence ID" value="NZ_PGGW01000019.1"/>
</dbReference>
<dbReference type="GO" id="GO:0046872">
    <property type="term" value="F:metal ion binding"/>
    <property type="evidence" value="ECO:0007669"/>
    <property type="project" value="InterPro"/>
</dbReference>
<keyword evidence="3" id="KW-0413">Isomerase</keyword>
<evidence type="ECO:0000313" key="3">
    <source>
        <dbReference type="EMBL" id="PJE98446.1"/>
    </source>
</evidence>
<dbReference type="SUPFAM" id="SSF55718">
    <property type="entry name" value="SCP-like"/>
    <property type="match status" value="1"/>
</dbReference>
<dbReference type="InterPro" id="IPR036527">
    <property type="entry name" value="SCP2_sterol-bd_dom_sf"/>
</dbReference>
<proteinExistence type="predicted"/>
<dbReference type="Proteomes" id="UP000230407">
    <property type="component" value="Unassembled WGS sequence"/>
</dbReference>
<accession>A0A2M8M2L7</accession>
<dbReference type="Gene3D" id="3.30.1050.20">
    <property type="match status" value="1"/>
</dbReference>
<dbReference type="EMBL" id="PGGW01000019">
    <property type="protein sequence ID" value="PJE98446.1"/>
    <property type="molecule type" value="Genomic_DNA"/>
</dbReference>
<dbReference type="Gene3D" id="1.20.120.450">
    <property type="entry name" value="dinb family like domain"/>
    <property type="match status" value="1"/>
</dbReference>
<dbReference type="AlphaFoldDB" id="A0A2M8M2L7"/>
<comment type="caution">
    <text evidence="3">The sequence shown here is derived from an EMBL/GenBank/DDBJ whole genome shotgun (WGS) entry which is preliminary data.</text>
</comment>
<dbReference type="InterPro" id="IPR010872">
    <property type="entry name" value="MDMPI_C-term_domain"/>
</dbReference>
<feature type="domain" description="MDMPI C-terminal" evidence="1">
    <location>
        <begin position="162"/>
        <end position="244"/>
    </location>
</feature>
<evidence type="ECO:0000259" key="2">
    <source>
        <dbReference type="Pfam" id="PF11716"/>
    </source>
</evidence>
<sequence>MTSPAAGPAGPADSTVPAADLAALRESTERLLAAVAGLDDASVAEPSLLPGWTRGHVLAHLARNADALAGVLAGRPMYPSAEAREADIERDAPRPLAAQLADLRDADARLGRAMDSLAGERWGATVALRNGVTDLASSLPFRRRIEVELHHVDLGIGYTLHDLPADFTERELENMVRRFAGHPGVAPLELRTGDGRVRRTGRAAAAGTEPVVVTGPPTELMGWLTGRTTGGGLTVSGGVLPALPPL</sequence>
<reference evidence="3 4" key="1">
    <citation type="submission" date="2017-11" db="EMBL/GenBank/DDBJ databases">
        <title>Streptomyces carmine sp. nov., a novel actinomycete isolated from Sophora alopecuroides in Xinjiang, China.</title>
        <authorList>
            <person name="Wang Y."/>
            <person name="Luo X."/>
            <person name="Wan C."/>
            <person name="Zhang L."/>
        </authorList>
    </citation>
    <scope>NUCLEOTIDE SEQUENCE [LARGE SCALE GENOMIC DNA]</scope>
    <source>
        <strain evidence="3 4">TRM SA0054</strain>
    </source>
</reference>
<dbReference type="SUPFAM" id="SSF109854">
    <property type="entry name" value="DinB/YfiT-like putative metalloenzymes"/>
    <property type="match status" value="1"/>
</dbReference>
<dbReference type="Pfam" id="PF07398">
    <property type="entry name" value="MDMPI_C"/>
    <property type="match status" value="1"/>
</dbReference>
<evidence type="ECO:0000259" key="1">
    <source>
        <dbReference type="Pfam" id="PF07398"/>
    </source>
</evidence>
<feature type="domain" description="Mycothiol-dependent maleylpyruvate isomerase metal-binding" evidence="2">
    <location>
        <begin position="24"/>
        <end position="154"/>
    </location>
</feature>
<dbReference type="NCBIfam" id="TIGR03083">
    <property type="entry name" value="maleylpyruvate isomerase family mycothiol-dependent enzyme"/>
    <property type="match status" value="1"/>
</dbReference>
<name>A0A2M8M2L7_9ACTN</name>
<gene>
    <name evidence="3" type="ORF">CUT44_06970</name>
</gene>
<dbReference type="InterPro" id="IPR024344">
    <property type="entry name" value="MDMPI_metal-binding"/>
</dbReference>
<keyword evidence="4" id="KW-1185">Reference proteome</keyword>
<dbReference type="InterPro" id="IPR034660">
    <property type="entry name" value="DinB/YfiT-like"/>
</dbReference>
<keyword evidence="3" id="KW-0670">Pyruvate</keyword>
<dbReference type="Pfam" id="PF11716">
    <property type="entry name" value="MDMPI_N"/>
    <property type="match status" value="1"/>
</dbReference>
<dbReference type="InterPro" id="IPR017517">
    <property type="entry name" value="Maleyloyr_isom"/>
</dbReference>
<organism evidence="3 4">
    <name type="scientific">Streptomyces carminius</name>
    <dbReference type="NCBI Taxonomy" id="2665496"/>
    <lineage>
        <taxon>Bacteria</taxon>
        <taxon>Bacillati</taxon>
        <taxon>Actinomycetota</taxon>
        <taxon>Actinomycetes</taxon>
        <taxon>Kitasatosporales</taxon>
        <taxon>Streptomycetaceae</taxon>
        <taxon>Streptomyces</taxon>
    </lineage>
</organism>
<dbReference type="GO" id="GO:0016853">
    <property type="term" value="F:isomerase activity"/>
    <property type="evidence" value="ECO:0007669"/>
    <property type="project" value="UniProtKB-KW"/>
</dbReference>
<evidence type="ECO:0000313" key="4">
    <source>
        <dbReference type="Proteomes" id="UP000230407"/>
    </source>
</evidence>